<evidence type="ECO:0000313" key="3">
    <source>
        <dbReference type="Proteomes" id="UP000005307"/>
    </source>
</evidence>
<name>M9R4C1_9RHOB</name>
<organism evidence="2 3">
    <name type="scientific">Octadecabacter antarcticus 307</name>
    <dbReference type="NCBI Taxonomy" id="391626"/>
    <lineage>
        <taxon>Bacteria</taxon>
        <taxon>Pseudomonadati</taxon>
        <taxon>Pseudomonadota</taxon>
        <taxon>Alphaproteobacteria</taxon>
        <taxon>Rhodobacterales</taxon>
        <taxon>Roseobacteraceae</taxon>
        <taxon>Octadecabacter</taxon>
    </lineage>
</organism>
<evidence type="ECO:0000256" key="1">
    <source>
        <dbReference type="SAM" id="Phobius"/>
    </source>
</evidence>
<sequence>MMVCLTIVSKKGTNPILRQAQMTKSKTAALTAFLFAVLAAMGGASVLKGGLYIGKHEGDTLHLMQIVFRMADGQTPHLDFMTPIGALAFWPIAMLVKSGFGIGMAVIWSQVFAALIFLPVVVWLAWSRLTPWLGALFGLFVMVLLLALVHGEAQRSVSISMHYNRLAWAAAFVAIVAALIPPTNQDGRGRSSIDGIIIGAMICVMLMIKMTYFVSFAVPIVVALLMTGQRRALLYAVLTGVAVAGTITVFAGFEYWISYAQDLLAVAGSEVRSAPGEPLTAVMGAPAYLGGSIAAIVGVIFLRQAQVAAGGLVLLLLIPGFFYVTYQNFGNDPQWLLLLAVLLLALRDQAADVVNGWGWNLRDGIMVVAAVALALTAPSFFNLAYSPYRHFNIDVSEYAPILPRGGVHTDLQSLDLRVNRVDARIALDGNVAGLPAYPDRDEPLVFMGETLPICTVELGLPMVMAAMVRDLEDAGLADGKSLFAADVFSSHWLFGALEPMDQGAPWYYGGLPGIEDADYLLVPLCPVDQKIQHQILGAIKERGDAISVTEIRRTELYILYQLG</sequence>
<evidence type="ECO:0000313" key="2">
    <source>
        <dbReference type="EMBL" id="AGI66623.1"/>
    </source>
</evidence>
<keyword evidence="1" id="KW-0812">Transmembrane</keyword>
<feature type="transmembrane region" description="Helical" evidence="1">
    <location>
        <begin position="307"/>
        <end position="326"/>
    </location>
</feature>
<feature type="transmembrane region" description="Helical" evidence="1">
    <location>
        <begin position="232"/>
        <end position="259"/>
    </location>
</feature>
<gene>
    <name evidence="2" type="ORF">OAN307_c09020</name>
</gene>
<dbReference type="AlphaFoldDB" id="M9R4C1"/>
<dbReference type="EMBL" id="CP003740">
    <property type="protein sequence ID" value="AGI66623.1"/>
    <property type="molecule type" value="Genomic_DNA"/>
</dbReference>
<dbReference type="STRING" id="391626.OAN307_c09020"/>
<feature type="transmembrane region" description="Helical" evidence="1">
    <location>
        <begin position="195"/>
        <end position="225"/>
    </location>
</feature>
<protein>
    <submittedName>
        <fullName evidence="2">Putative membrane protein</fullName>
    </submittedName>
</protein>
<dbReference type="HOGENOM" id="CLU_525652_0_0_5"/>
<proteinExistence type="predicted"/>
<dbReference type="Proteomes" id="UP000005307">
    <property type="component" value="Chromosome"/>
</dbReference>
<reference evidence="2 3" key="1">
    <citation type="journal article" date="2013" name="PLoS ONE">
        <title>Poles Apart: Arctic and Antarctic Octadecabacter strains Share High Genome Plasticity and a New Type of Xanthorhodopsin.</title>
        <authorList>
            <person name="Vollmers J."/>
            <person name="Voget S."/>
            <person name="Dietrich S."/>
            <person name="Gollnow K."/>
            <person name="Smits M."/>
            <person name="Meyer K."/>
            <person name="Brinkhoff T."/>
            <person name="Simon M."/>
            <person name="Daniel R."/>
        </authorList>
    </citation>
    <scope>NUCLEOTIDE SEQUENCE [LARGE SCALE GENOMIC DNA]</scope>
    <source>
        <strain evidence="2 3">307</strain>
    </source>
</reference>
<feature type="transmembrane region" description="Helical" evidence="1">
    <location>
        <begin position="107"/>
        <end position="126"/>
    </location>
</feature>
<feature type="transmembrane region" description="Helical" evidence="1">
    <location>
        <begin position="163"/>
        <end position="183"/>
    </location>
</feature>
<accession>M9R4C1</accession>
<feature type="transmembrane region" description="Helical" evidence="1">
    <location>
        <begin position="132"/>
        <end position="151"/>
    </location>
</feature>
<keyword evidence="1" id="KW-0472">Membrane</keyword>
<keyword evidence="3" id="KW-1185">Reference proteome</keyword>
<feature type="transmembrane region" description="Helical" evidence="1">
    <location>
        <begin position="80"/>
        <end position="100"/>
    </location>
</feature>
<feature type="transmembrane region" description="Helical" evidence="1">
    <location>
        <begin position="279"/>
        <end position="302"/>
    </location>
</feature>
<dbReference type="KEGG" id="oat:OAN307_c09020"/>
<feature type="transmembrane region" description="Helical" evidence="1">
    <location>
        <begin position="365"/>
        <end position="385"/>
    </location>
</feature>
<keyword evidence="1" id="KW-1133">Transmembrane helix</keyword>
<dbReference type="eggNOG" id="ENOG502Z9XH">
    <property type="taxonomic scope" value="Bacteria"/>
</dbReference>